<feature type="domain" description="Phytocyanin" evidence="3">
    <location>
        <begin position="27"/>
        <end position="146"/>
    </location>
</feature>
<evidence type="ECO:0000313" key="6">
    <source>
        <dbReference type="Proteomes" id="UP000008827"/>
    </source>
</evidence>
<dbReference type="eggNOG" id="ENOG502RXIS">
    <property type="taxonomic scope" value="Eukaryota"/>
</dbReference>
<dbReference type="Gramene" id="KRH00618">
    <property type="protein sequence ID" value="KRH00618"/>
    <property type="gene ID" value="GLYMA_18G223900"/>
</dbReference>
<organism evidence="4">
    <name type="scientific">Glycine max</name>
    <name type="common">Soybean</name>
    <name type="synonym">Glycine hispida</name>
    <dbReference type="NCBI Taxonomy" id="3847"/>
    <lineage>
        <taxon>Eukaryota</taxon>
        <taxon>Viridiplantae</taxon>
        <taxon>Streptophyta</taxon>
        <taxon>Embryophyta</taxon>
        <taxon>Tracheophyta</taxon>
        <taxon>Spermatophyta</taxon>
        <taxon>Magnoliopsida</taxon>
        <taxon>eudicotyledons</taxon>
        <taxon>Gunneridae</taxon>
        <taxon>Pentapetalae</taxon>
        <taxon>rosids</taxon>
        <taxon>fabids</taxon>
        <taxon>Fabales</taxon>
        <taxon>Fabaceae</taxon>
        <taxon>Papilionoideae</taxon>
        <taxon>50 kb inversion clade</taxon>
        <taxon>NPAAA clade</taxon>
        <taxon>indigoferoid/millettioid clade</taxon>
        <taxon>Phaseoleae</taxon>
        <taxon>Glycine</taxon>
        <taxon>Glycine subgen. Soja</taxon>
    </lineage>
</organism>
<name>I1N3H5_SOYBN</name>
<feature type="region of interest" description="Disordered" evidence="1">
    <location>
        <begin position="153"/>
        <end position="183"/>
    </location>
</feature>
<dbReference type="PaxDb" id="3847-GLYMA18G45710.1"/>
<dbReference type="OrthoDB" id="688954at2759"/>
<dbReference type="SMR" id="I1N3H5"/>
<dbReference type="AlphaFoldDB" id="I1N3H5"/>
<dbReference type="HOGENOM" id="CLU_098901_2_1_1"/>
<dbReference type="OMA" id="YLIFRTT"/>
<dbReference type="EMBL" id="CM000851">
    <property type="protein sequence ID" value="KRH00618.1"/>
    <property type="molecule type" value="Genomic_DNA"/>
</dbReference>
<dbReference type="RefSeq" id="XP_003552350.1">
    <property type="nucleotide sequence ID" value="XM_003552302.5"/>
</dbReference>
<dbReference type="SUPFAM" id="SSF49503">
    <property type="entry name" value="Cupredoxins"/>
    <property type="match status" value="1"/>
</dbReference>
<evidence type="ECO:0000313" key="4">
    <source>
        <dbReference type="EMBL" id="KRH00618.1"/>
    </source>
</evidence>
<dbReference type="FunFam" id="2.60.40.420:FF:000048">
    <property type="entry name" value="Early nodulin-like protein 18"/>
    <property type="match status" value="1"/>
</dbReference>
<protein>
    <recommendedName>
        <fullName evidence="3">Phytocyanin domain-containing protein</fullName>
    </recommendedName>
</protein>
<reference evidence="4" key="3">
    <citation type="submission" date="2018-07" db="EMBL/GenBank/DDBJ databases">
        <title>WGS assembly of Glycine max.</title>
        <authorList>
            <person name="Schmutz J."/>
            <person name="Cannon S."/>
            <person name="Schlueter J."/>
            <person name="Ma J."/>
            <person name="Mitros T."/>
            <person name="Nelson W."/>
            <person name="Hyten D."/>
            <person name="Song Q."/>
            <person name="Thelen J."/>
            <person name="Cheng J."/>
            <person name="Xu D."/>
            <person name="Hellsten U."/>
            <person name="May G."/>
            <person name="Yu Y."/>
            <person name="Sakurai T."/>
            <person name="Umezawa T."/>
            <person name="Bhattacharyya M."/>
            <person name="Sandhu D."/>
            <person name="Valliyodan B."/>
            <person name="Lindquist E."/>
            <person name="Peto M."/>
            <person name="Grant D."/>
            <person name="Shu S."/>
            <person name="Goodstein D."/>
            <person name="Barry K."/>
            <person name="Futrell-Griggs M."/>
            <person name="Abernathy B."/>
            <person name="Du J."/>
            <person name="Tian Z."/>
            <person name="Zhu L."/>
            <person name="Gill N."/>
            <person name="Joshi T."/>
            <person name="Libault M."/>
            <person name="Sethuraman A."/>
            <person name="Zhang X."/>
            <person name="Shinozaki K."/>
            <person name="Nguyen H."/>
            <person name="Wing R."/>
            <person name="Cregan P."/>
            <person name="Specht J."/>
            <person name="Grimwood J."/>
            <person name="Rokhsar D."/>
            <person name="Stacey G."/>
            <person name="Shoemaker R."/>
            <person name="Jackson S."/>
        </authorList>
    </citation>
    <scope>NUCLEOTIDE SEQUENCE</scope>
    <source>
        <tissue evidence="4">Callus</tissue>
    </source>
</reference>
<dbReference type="Gene3D" id="2.60.40.420">
    <property type="entry name" value="Cupredoxins - blue copper proteins"/>
    <property type="match status" value="1"/>
</dbReference>
<dbReference type="GO" id="GO:0005886">
    <property type="term" value="C:plasma membrane"/>
    <property type="evidence" value="ECO:0000318"/>
    <property type="project" value="GO_Central"/>
</dbReference>
<feature type="chain" id="PRO_5014579281" description="Phytocyanin domain-containing protein" evidence="2">
    <location>
        <begin position="22"/>
        <end position="209"/>
    </location>
</feature>
<dbReference type="InterPro" id="IPR003245">
    <property type="entry name" value="Phytocyanin_dom"/>
</dbReference>
<reference evidence="4 5" key="1">
    <citation type="journal article" date="2010" name="Nature">
        <title>Genome sequence of the palaeopolyploid soybean.</title>
        <authorList>
            <person name="Schmutz J."/>
            <person name="Cannon S.B."/>
            <person name="Schlueter J."/>
            <person name="Ma J."/>
            <person name="Mitros T."/>
            <person name="Nelson W."/>
            <person name="Hyten D.L."/>
            <person name="Song Q."/>
            <person name="Thelen J.J."/>
            <person name="Cheng J."/>
            <person name="Xu D."/>
            <person name="Hellsten U."/>
            <person name="May G.D."/>
            <person name="Yu Y."/>
            <person name="Sakurai T."/>
            <person name="Umezawa T."/>
            <person name="Bhattacharyya M.K."/>
            <person name="Sandhu D."/>
            <person name="Valliyodan B."/>
            <person name="Lindquist E."/>
            <person name="Peto M."/>
            <person name="Grant D."/>
            <person name="Shu S."/>
            <person name="Goodstein D."/>
            <person name="Barry K."/>
            <person name="Futrell-Griggs M."/>
            <person name="Abernathy B."/>
            <person name="Du J."/>
            <person name="Tian Z."/>
            <person name="Zhu L."/>
            <person name="Gill N."/>
            <person name="Joshi T."/>
            <person name="Libault M."/>
            <person name="Sethuraman A."/>
            <person name="Zhang X.-C."/>
            <person name="Shinozaki K."/>
            <person name="Nguyen H.T."/>
            <person name="Wing R.A."/>
            <person name="Cregan P."/>
            <person name="Specht J."/>
            <person name="Grimwood J."/>
            <person name="Rokhsar D."/>
            <person name="Stacey G."/>
            <person name="Shoemaker R.C."/>
            <person name="Jackson S.A."/>
        </authorList>
    </citation>
    <scope>NUCLEOTIDE SEQUENCE [LARGE SCALE GENOMIC DNA]</scope>
    <source>
        <strain evidence="5">cv. Williams 82</strain>
        <tissue evidence="4">Callus</tissue>
    </source>
</reference>
<evidence type="ECO:0000256" key="2">
    <source>
        <dbReference type="SAM" id="SignalP"/>
    </source>
</evidence>
<evidence type="ECO:0000313" key="5">
    <source>
        <dbReference type="EnsemblPlants" id="KRH00618"/>
    </source>
</evidence>
<dbReference type="GO" id="GO:0009055">
    <property type="term" value="F:electron transfer activity"/>
    <property type="evidence" value="ECO:0007669"/>
    <property type="project" value="InterPro"/>
</dbReference>
<feature type="signal peptide" evidence="2">
    <location>
        <begin position="1"/>
        <end position="21"/>
    </location>
</feature>
<keyword evidence="6" id="KW-1185">Reference proteome</keyword>
<dbReference type="EnsemblPlants" id="KRH00618">
    <property type="protein sequence ID" value="KRH00618"/>
    <property type="gene ID" value="GLYMA_18G223900"/>
</dbReference>
<dbReference type="GeneID" id="100783106"/>
<evidence type="ECO:0000259" key="3">
    <source>
        <dbReference type="PROSITE" id="PS51485"/>
    </source>
</evidence>
<reference evidence="5" key="2">
    <citation type="submission" date="2018-02" db="UniProtKB">
        <authorList>
            <consortium name="EnsemblPlants"/>
        </authorList>
    </citation>
    <scope>IDENTIFICATION</scope>
    <source>
        <strain evidence="5">Williams 82</strain>
    </source>
</reference>
<accession>I1N3H5</accession>
<feature type="compositionally biased region" description="Polar residues" evidence="1">
    <location>
        <begin position="174"/>
        <end position="183"/>
    </location>
</feature>
<dbReference type="PANTHER" id="PTHR33021:SF213">
    <property type="entry name" value="OS12G0454600 PROTEIN"/>
    <property type="match status" value="1"/>
</dbReference>
<sequence length="209" mass="22002">MAPPIAAYITAFSLLITVVSAAETGYHNHTVGGAAGWSFNSTTNTTATNYSSWASTQTFDLGDYLIFNTNSNQTVVQTYNKTTYLNCTAYDSDNGTFVYNGGSRGFGEALTVAVPLTIVGPNYFFSDAGDGVQCQHGLAFEIAVLRGLGLPPSLNQPPPPPYQEPPGPDAAQSPPITVAQSPSGGAFATRADVRVVVYGFVTALVLQFQ</sequence>
<gene>
    <name evidence="5" type="primary">LOC100783106</name>
    <name evidence="4" type="ORF">GLYMA_18G223900</name>
</gene>
<dbReference type="PROSITE" id="PS51485">
    <property type="entry name" value="PHYTOCYANIN"/>
    <property type="match status" value="1"/>
</dbReference>
<dbReference type="PANTHER" id="PTHR33021">
    <property type="entry name" value="BLUE COPPER PROTEIN"/>
    <property type="match status" value="1"/>
</dbReference>
<proteinExistence type="predicted"/>
<keyword evidence="2" id="KW-0732">Signal</keyword>
<dbReference type="Pfam" id="PF02298">
    <property type="entry name" value="Cu_bind_like"/>
    <property type="match status" value="1"/>
</dbReference>
<dbReference type="Proteomes" id="UP000008827">
    <property type="component" value="Chromosome 18"/>
</dbReference>
<feature type="compositionally biased region" description="Pro residues" evidence="1">
    <location>
        <begin position="154"/>
        <end position="168"/>
    </location>
</feature>
<dbReference type="InterPro" id="IPR008972">
    <property type="entry name" value="Cupredoxin"/>
</dbReference>
<evidence type="ECO:0000256" key="1">
    <source>
        <dbReference type="SAM" id="MobiDB-lite"/>
    </source>
</evidence>
<dbReference type="InterPro" id="IPR039391">
    <property type="entry name" value="Phytocyanin-like"/>
</dbReference>
<dbReference type="KEGG" id="gmx:100783106"/>